<protein>
    <submittedName>
        <fullName evidence="2">Uncharacterized protein</fullName>
    </submittedName>
</protein>
<proteinExistence type="predicted"/>
<evidence type="ECO:0000313" key="3">
    <source>
        <dbReference type="Proteomes" id="UP001521785"/>
    </source>
</evidence>
<feature type="compositionally biased region" description="Basic and acidic residues" evidence="1">
    <location>
        <begin position="129"/>
        <end position="144"/>
    </location>
</feature>
<evidence type="ECO:0000313" key="2">
    <source>
        <dbReference type="EMBL" id="KAL1610514.1"/>
    </source>
</evidence>
<sequence>MAQNNPTPPRKHFTLAAKLCANWDITDVRYSLPLQLRPRGGEQVHPTIFVLLFELSTFTEGEVELVQGRLRKTVLRRLERSKCVEKRELTTADVRDVMDWFRRRSAMGKPTGKRSNAKENQAGVHVMRQRRDNVTVNPDGERMVRRSARLAADKTDESLRVLSTDPAPTETDSRDVESIESESDDHNNEDGIPESPNPSVDRDDSWLVSQEGEIQGTTNRMQDLDGYLNEHRLQGALPSFADDLQETGTAGAQMRRRLARLVQLREQRQRRIVNGNPYEQYAEPHKTELQRLEEALVIDSASQPGDDECQE</sequence>
<dbReference type="Proteomes" id="UP001521785">
    <property type="component" value="Unassembled WGS sequence"/>
</dbReference>
<name>A0ABR3S2I0_9PLEO</name>
<comment type="caution">
    <text evidence="2">The sequence shown here is derived from an EMBL/GenBank/DDBJ whole genome shotgun (WGS) entry which is preliminary data.</text>
</comment>
<reference evidence="2 3" key="1">
    <citation type="submission" date="2024-02" db="EMBL/GenBank/DDBJ databases">
        <title>De novo assembly and annotation of 12 fungi associated with fruit tree decline syndrome in Ontario, Canada.</title>
        <authorList>
            <person name="Sulman M."/>
            <person name="Ellouze W."/>
            <person name="Ilyukhin E."/>
        </authorList>
    </citation>
    <scope>NUCLEOTIDE SEQUENCE [LARGE SCALE GENOMIC DNA]</scope>
    <source>
        <strain evidence="2 3">M42-189</strain>
    </source>
</reference>
<evidence type="ECO:0000256" key="1">
    <source>
        <dbReference type="SAM" id="MobiDB-lite"/>
    </source>
</evidence>
<organism evidence="2 3">
    <name type="scientific">Paraconiothyrium brasiliense</name>
    <dbReference type="NCBI Taxonomy" id="300254"/>
    <lineage>
        <taxon>Eukaryota</taxon>
        <taxon>Fungi</taxon>
        <taxon>Dikarya</taxon>
        <taxon>Ascomycota</taxon>
        <taxon>Pezizomycotina</taxon>
        <taxon>Dothideomycetes</taxon>
        <taxon>Pleosporomycetidae</taxon>
        <taxon>Pleosporales</taxon>
        <taxon>Massarineae</taxon>
        <taxon>Didymosphaeriaceae</taxon>
        <taxon>Paraconiothyrium</taxon>
    </lineage>
</organism>
<feature type="region of interest" description="Disordered" evidence="1">
    <location>
        <begin position="107"/>
        <end position="204"/>
    </location>
</feature>
<dbReference type="EMBL" id="JAKJXO020000002">
    <property type="protein sequence ID" value="KAL1610514.1"/>
    <property type="molecule type" value="Genomic_DNA"/>
</dbReference>
<keyword evidence="3" id="KW-1185">Reference proteome</keyword>
<accession>A0ABR3S2I0</accession>
<gene>
    <name evidence="2" type="ORF">SLS60_002183</name>
</gene>